<proteinExistence type="predicted"/>
<dbReference type="RefSeq" id="WP_110378272.1">
    <property type="nucleotide sequence ID" value="NZ_JAHBRY010000005.1"/>
</dbReference>
<organism evidence="2 3">
    <name type="scientific">Chelatococcus asaccharovorans</name>
    <dbReference type="NCBI Taxonomy" id="28210"/>
    <lineage>
        <taxon>Bacteria</taxon>
        <taxon>Pseudomonadati</taxon>
        <taxon>Pseudomonadota</taxon>
        <taxon>Alphaproteobacteria</taxon>
        <taxon>Hyphomicrobiales</taxon>
        <taxon>Chelatococcaceae</taxon>
        <taxon>Chelatococcus</taxon>
    </lineage>
</organism>
<evidence type="ECO:0000313" key="2">
    <source>
        <dbReference type="EMBL" id="PXW51591.1"/>
    </source>
</evidence>
<gene>
    <name evidence="2" type="ORF">C7450_11928</name>
</gene>
<dbReference type="AlphaFoldDB" id="A0A2V3TSA7"/>
<comment type="caution">
    <text evidence="2">The sequence shown here is derived from an EMBL/GenBank/DDBJ whole genome shotgun (WGS) entry which is preliminary data.</text>
</comment>
<accession>A0A2V3TSA7</accession>
<dbReference type="Proteomes" id="UP000248021">
    <property type="component" value="Unassembled WGS sequence"/>
</dbReference>
<keyword evidence="3" id="KW-1185">Reference proteome</keyword>
<feature type="chain" id="PRO_5016058427" evidence="1">
    <location>
        <begin position="23"/>
        <end position="184"/>
    </location>
</feature>
<sequence length="184" mass="20509">MLRFVVAAAFAMVFSWPMLSFAADATREKCTCDLKDPTLSNGASVRNATACWSTEDVDREWCDISVQAIEGDDRHQSIISQLVNLQRDPSELTAYLQSQALATQEIAEPTFAEARKLLPDVMSKFSDLTSKCIEGFIARTKDDVPFEGIEEGAFRCRIGQTTGWLRVSFQVDDVRFVLMVAPDV</sequence>
<evidence type="ECO:0000313" key="3">
    <source>
        <dbReference type="Proteomes" id="UP000248021"/>
    </source>
</evidence>
<protein>
    <submittedName>
        <fullName evidence="2">Uncharacterized protein</fullName>
    </submittedName>
</protein>
<evidence type="ECO:0000256" key="1">
    <source>
        <dbReference type="SAM" id="SignalP"/>
    </source>
</evidence>
<reference evidence="2 3" key="1">
    <citation type="submission" date="2018-05" db="EMBL/GenBank/DDBJ databases">
        <title>Genomic Encyclopedia of Type Strains, Phase IV (KMG-IV): sequencing the most valuable type-strain genomes for metagenomic binning, comparative biology and taxonomic classification.</title>
        <authorList>
            <person name="Goeker M."/>
        </authorList>
    </citation>
    <scope>NUCLEOTIDE SEQUENCE [LARGE SCALE GENOMIC DNA]</scope>
    <source>
        <strain evidence="2 3">DSM 6462</strain>
    </source>
</reference>
<keyword evidence="1" id="KW-0732">Signal</keyword>
<feature type="signal peptide" evidence="1">
    <location>
        <begin position="1"/>
        <end position="22"/>
    </location>
</feature>
<name>A0A2V3TSA7_9HYPH</name>
<dbReference type="EMBL" id="QJJK01000019">
    <property type="protein sequence ID" value="PXW51591.1"/>
    <property type="molecule type" value="Genomic_DNA"/>
</dbReference>
<dbReference type="OrthoDB" id="8421379at2"/>